<protein>
    <submittedName>
        <fullName evidence="1">MltR family transcriptional regulator</fullName>
    </submittedName>
</protein>
<accession>A0A2V4DV94</accession>
<dbReference type="NCBIfam" id="NF008234">
    <property type="entry name" value="PRK11001.1"/>
    <property type="match status" value="1"/>
</dbReference>
<proteinExistence type="predicted"/>
<dbReference type="AlphaFoldDB" id="A0A2V4DV94"/>
<name>A0A2V4DV94_9GAMM</name>
<dbReference type="Gene3D" id="1.20.120.330">
    <property type="entry name" value="Nucleotidyltransferases domain 2"/>
    <property type="match status" value="1"/>
</dbReference>
<evidence type="ECO:0000313" key="1">
    <source>
        <dbReference type="EMBL" id="PXZ04715.1"/>
    </source>
</evidence>
<dbReference type="PANTHER" id="PTHR37941:SF1">
    <property type="entry name" value="FUMARASE E-RELATED"/>
    <property type="match status" value="1"/>
</dbReference>
<dbReference type="PANTHER" id="PTHR37941">
    <property type="entry name" value="FUMARASE E-RELATED"/>
    <property type="match status" value="1"/>
</dbReference>
<dbReference type="Proteomes" id="UP000247483">
    <property type="component" value="Unassembled WGS sequence"/>
</dbReference>
<dbReference type="SUPFAM" id="SSF158668">
    <property type="entry name" value="MtlR-like"/>
    <property type="match status" value="1"/>
</dbReference>
<gene>
    <name evidence="1" type="ORF">DKK79_10240</name>
</gene>
<dbReference type="Pfam" id="PF05068">
    <property type="entry name" value="MtlR"/>
    <property type="match status" value="1"/>
</dbReference>
<dbReference type="EMBL" id="QGLP01000005">
    <property type="protein sequence ID" value="PXZ04715.1"/>
    <property type="molecule type" value="Genomic_DNA"/>
</dbReference>
<evidence type="ECO:0000313" key="2">
    <source>
        <dbReference type="Proteomes" id="UP000247483"/>
    </source>
</evidence>
<comment type="caution">
    <text evidence="1">The sequence shown here is derived from an EMBL/GenBank/DDBJ whole genome shotgun (WGS) entry which is preliminary data.</text>
</comment>
<reference evidence="1 2" key="1">
    <citation type="submission" date="2018-05" db="EMBL/GenBank/DDBJ databases">
        <title>Reference genomes for bee gut microbiota database.</title>
        <authorList>
            <person name="Ellegaard K.M."/>
        </authorList>
    </citation>
    <scope>NUCLEOTIDE SEQUENCE [LARGE SCALE GENOMIC DNA]</scope>
    <source>
        <strain evidence="1 2">ESL0177</strain>
    </source>
</reference>
<dbReference type="InterPro" id="IPR007761">
    <property type="entry name" value="MtlR-like"/>
</dbReference>
<sequence>MPKQTLAEDTILEKLNQQADIHGLLKVAIKLINDSVNQLILKVFRKEPHAIKFVIPSLVGKNGPLNDTSVCLKLLYALGIITREDYEDIELLMAIFDELEQDDKNYTYLDDEILGPISLLHDMILPPNWNYPPNNLQENGIVDTLKSSMYQNRYQQMIRSALIIAITDLTLRIVNKQEIDYFPE</sequence>
<organism evidence="1 2">
    <name type="scientific">Gilliamella apicola</name>
    <dbReference type="NCBI Taxonomy" id="1196095"/>
    <lineage>
        <taxon>Bacteria</taxon>
        <taxon>Pseudomonadati</taxon>
        <taxon>Pseudomonadota</taxon>
        <taxon>Gammaproteobacteria</taxon>
        <taxon>Orbales</taxon>
        <taxon>Orbaceae</taxon>
        <taxon>Gilliamella</taxon>
    </lineage>
</organism>
<dbReference type="RefSeq" id="WP_110423977.1">
    <property type="nucleotide sequence ID" value="NZ_QGLP01000005.1"/>
</dbReference>
<dbReference type="InterPro" id="IPR038026">
    <property type="entry name" value="MtlR-like_sf"/>
</dbReference>